<sequence>MGDAVLRLATMLALFAFVVLITQFLVGRFVERSGKRRAVNKRLRLIESGVDRDMVVAMLRKEVPRGLASAPPWLSRWMKSFRRTLNAANIRASELQVAAYMAVGAAAVACLIIVGAALSGFQITLGVVQLAFAIAVVLAFLLPWMVIGRLADARRRRMESQFPIALDIFVRGLRSGHPIPTALQLLTEEMDDPVGSEFGIVSDEIAFGLDLREALARMAERWGLPDIHMFVVSVSVQMETGGNLAEILENLSKVIRERASMFMKVRALSSEGRMTAIILTALPILAFAGLFLTNPGFYLEVATDPIFFIGFGGLILLYVIGFVSIRHMIDLKV</sequence>
<dbReference type="AlphaFoldDB" id="A0A239K5A7"/>
<evidence type="ECO:0000256" key="3">
    <source>
        <dbReference type="ARBA" id="ARBA00022692"/>
    </source>
</evidence>
<feature type="transmembrane region" description="Helical" evidence="6">
    <location>
        <begin position="127"/>
        <end position="147"/>
    </location>
</feature>
<evidence type="ECO:0000256" key="1">
    <source>
        <dbReference type="ARBA" id="ARBA00004651"/>
    </source>
</evidence>
<proteinExistence type="predicted"/>
<comment type="subcellular location">
    <subcellularLocation>
        <location evidence="1">Cell membrane</location>
        <topology evidence="1">Multi-pass membrane protein</topology>
    </subcellularLocation>
</comment>
<evidence type="ECO:0000313" key="8">
    <source>
        <dbReference type="EMBL" id="SNT12862.1"/>
    </source>
</evidence>
<dbReference type="PANTHER" id="PTHR35007">
    <property type="entry name" value="INTEGRAL MEMBRANE PROTEIN-RELATED"/>
    <property type="match status" value="1"/>
</dbReference>
<keyword evidence="5 6" id="KW-0472">Membrane</keyword>
<protein>
    <submittedName>
        <fullName evidence="8">Tight adherence protein B</fullName>
    </submittedName>
</protein>
<evidence type="ECO:0000256" key="4">
    <source>
        <dbReference type="ARBA" id="ARBA00022989"/>
    </source>
</evidence>
<feature type="transmembrane region" description="Helical" evidence="6">
    <location>
        <begin position="97"/>
        <end position="121"/>
    </location>
</feature>
<dbReference type="EMBL" id="FZPA01000012">
    <property type="protein sequence ID" value="SNT12862.1"/>
    <property type="molecule type" value="Genomic_DNA"/>
</dbReference>
<evidence type="ECO:0000313" key="9">
    <source>
        <dbReference type="Proteomes" id="UP000198339"/>
    </source>
</evidence>
<dbReference type="Gene3D" id="1.20.81.30">
    <property type="entry name" value="Type II secretion system (T2SS), domain F"/>
    <property type="match status" value="1"/>
</dbReference>
<keyword evidence="2" id="KW-1003">Cell membrane</keyword>
<feature type="domain" description="Type II secretion system protein GspF" evidence="7">
    <location>
        <begin position="166"/>
        <end position="288"/>
    </location>
</feature>
<name>A0A239K5A7_9SPHN</name>
<accession>A0A239K5A7</accession>
<feature type="transmembrane region" description="Helical" evidence="6">
    <location>
        <begin position="274"/>
        <end position="293"/>
    </location>
</feature>
<evidence type="ECO:0000256" key="6">
    <source>
        <dbReference type="SAM" id="Phobius"/>
    </source>
</evidence>
<feature type="transmembrane region" description="Helical" evidence="6">
    <location>
        <begin position="6"/>
        <end position="27"/>
    </location>
</feature>
<dbReference type="Proteomes" id="UP000198339">
    <property type="component" value="Unassembled WGS sequence"/>
</dbReference>
<keyword evidence="9" id="KW-1185">Reference proteome</keyword>
<dbReference type="InterPro" id="IPR018076">
    <property type="entry name" value="T2SS_GspF_dom"/>
</dbReference>
<dbReference type="GO" id="GO:0005886">
    <property type="term" value="C:plasma membrane"/>
    <property type="evidence" value="ECO:0007669"/>
    <property type="project" value="UniProtKB-SubCell"/>
</dbReference>
<dbReference type="Pfam" id="PF00482">
    <property type="entry name" value="T2SSF"/>
    <property type="match status" value="1"/>
</dbReference>
<keyword evidence="3 6" id="KW-0812">Transmembrane</keyword>
<dbReference type="InterPro" id="IPR042094">
    <property type="entry name" value="T2SS_GspF_sf"/>
</dbReference>
<dbReference type="PANTHER" id="PTHR35007:SF1">
    <property type="entry name" value="PILUS ASSEMBLY PROTEIN"/>
    <property type="match status" value="1"/>
</dbReference>
<reference evidence="8 9" key="1">
    <citation type="submission" date="2017-06" db="EMBL/GenBank/DDBJ databases">
        <authorList>
            <person name="Kim H.J."/>
            <person name="Triplett B.A."/>
        </authorList>
    </citation>
    <scope>NUCLEOTIDE SEQUENCE [LARGE SCALE GENOMIC DNA]</scope>
    <source>
        <strain evidence="8 9">DS15</strain>
    </source>
</reference>
<gene>
    <name evidence="8" type="ORF">SAMN06295955_11285</name>
</gene>
<evidence type="ECO:0000256" key="5">
    <source>
        <dbReference type="ARBA" id="ARBA00023136"/>
    </source>
</evidence>
<organism evidence="8 9">
    <name type="scientific">Sphingopyxis indica</name>
    <dbReference type="NCBI Taxonomy" id="436663"/>
    <lineage>
        <taxon>Bacteria</taxon>
        <taxon>Pseudomonadati</taxon>
        <taxon>Pseudomonadota</taxon>
        <taxon>Alphaproteobacteria</taxon>
        <taxon>Sphingomonadales</taxon>
        <taxon>Sphingomonadaceae</taxon>
        <taxon>Sphingopyxis</taxon>
    </lineage>
</organism>
<dbReference type="OrthoDB" id="9803381at2"/>
<feature type="transmembrane region" description="Helical" evidence="6">
    <location>
        <begin position="305"/>
        <end position="325"/>
    </location>
</feature>
<evidence type="ECO:0000256" key="2">
    <source>
        <dbReference type="ARBA" id="ARBA00022475"/>
    </source>
</evidence>
<evidence type="ECO:0000259" key="7">
    <source>
        <dbReference type="Pfam" id="PF00482"/>
    </source>
</evidence>
<keyword evidence="4 6" id="KW-1133">Transmembrane helix</keyword>